<evidence type="ECO:0000256" key="1">
    <source>
        <dbReference type="ARBA" id="ARBA00022553"/>
    </source>
</evidence>
<keyword evidence="1 4" id="KW-0597">Phosphoprotein</keyword>
<evidence type="ECO:0000313" key="7">
    <source>
        <dbReference type="Proteomes" id="UP000258927"/>
    </source>
</evidence>
<dbReference type="RefSeq" id="WP_245985767.1">
    <property type="nucleotide sequence ID" value="NZ_CP021330.1"/>
</dbReference>
<feature type="modified residue" description="4-aspartylphosphate" evidence="4">
    <location>
        <position position="64"/>
    </location>
</feature>
<protein>
    <submittedName>
        <fullName evidence="6">Signal transduction histidine-protein kinase</fullName>
    </submittedName>
</protein>
<keyword evidence="6" id="KW-0418">Kinase</keyword>
<evidence type="ECO:0000256" key="4">
    <source>
        <dbReference type="PROSITE-ProRule" id="PRU00169"/>
    </source>
</evidence>
<dbReference type="InterPro" id="IPR050595">
    <property type="entry name" value="Bact_response_regulator"/>
</dbReference>
<accession>A0A2R4MI79</accession>
<dbReference type="Proteomes" id="UP000258927">
    <property type="component" value="Chromosome"/>
</dbReference>
<dbReference type="PANTHER" id="PTHR44591:SF3">
    <property type="entry name" value="RESPONSE REGULATORY DOMAIN-CONTAINING PROTEIN"/>
    <property type="match status" value="1"/>
</dbReference>
<evidence type="ECO:0000256" key="2">
    <source>
        <dbReference type="ARBA" id="ARBA00023015"/>
    </source>
</evidence>
<sequence>MMNAAQHSVGPKGHILCVDDEHDILSIAQTSLEAIGGFEVTVCNSGPEALDVLRNFQPDLVLLDVMMPNMGGPATLKAIKELPNCADLPIVFMTARVQPSEVEAYLAMGAKQVISKPFDPMTLSDQVQGILDLQLQHKKTE</sequence>
<dbReference type="STRING" id="1122213.GCA_000423365_00911"/>
<dbReference type="EMBL" id="CP021330">
    <property type="protein sequence ID" value="AVX05725.1"/>
    <property type="molecule type" value="Genomic_DNA"/>
</dbReference>
<dbReference type="GO" id="GO:0000160">
    <property type="term" value="P:phosphorelay signal transduction system"/>
    <property type="evidence" value="ECO:0007669"/>
    <property type="project" value="InterPro"/>
</dbReference>
<evidence type="ECO:0000313" key="6">
    <source>
        <dbReference type="EMBL" id="AVX05725.1"/>
    </source>
</evidence>
<proteinExistence type="predicted"/>
<dbReference type="SMART" id="SM00448">
    <property type="entry name" value="REC"/>
    <property type="match status" value="1"/>
</dbReference>
<dbReference type="AlphaFoldDB" id="A0A2R4MI79"/>
<keyword evidence="7" id="KW-1185">Reference proteome</keyword>
<gene>
    <name evidence="6" type="ORF">MXMO3_03219</name>
</gene>
<evidence type="ECO:0000259" key="5">
    <source>
        <dbReference type="PROSITE" id="PS50110"/>
    </source>
</evidence>
<dbReference type="InterPro" id="IPR001789">
    <property type="entry name" value="Sig_transdc_resp-reg_receiver"/>
</dbReference>
<dbReference type="Gene3D" id="3.40.50.2300">
    <property type="match status" value="1"/>
</dbReference>
<evidence type="ECO:0000256" key="3">
    <source>
        <dbReference type="ARBA" id="ARBA00023163"/>
    </source>
</evidence>
<name>A0A2R4MI79_9HYPH</name>
<dbReference type="KEGG" id="mmyr:MXMO3_03219"/>
<keyword evidence="2" id="KW-0805">Transcription regulation</keyword>
<dbReference type="PANTHER" id="PTHR44591">
    <property type="entry name" value="STRESS RESPONSE REGULATOR PROTEIN 1"/>
    <property type="match status" value="1"/>
</dbReference>
<reference evidence="6 7" key="1">
    <citation type="submission" date="2017-05" db="EMBL/GenBank/DDBJ databases">
        <title>Genome Analysis of Maritalea myrionectae HL2708#5.</title>
        <authorList>
            <consortium name="Cotde Inc.-PKNU"/>
            <person name="Jang D."/>
            <person name="Oh H.-M."/>
        </authorList>
    </citation>
    <scope>NUCLEOTIDE SEQUENCE [LARGE SCALE GENOMIC DNA]</scope>
    <source>
        <strain evidence="6 7">HL2708#5</strain>
    </source>
</reference>
<dbReference type="Pfam" id="PF00072">
    <property type="entry name" value="Response_reg"/>
    <property type="match status" value="1"/>
</dbReference>
<feature type="domain" description="Response regulatory" evidence="5">
    <location>
        <begin position="14"/>
        <end position="131"/>
    </location>
</feature>
<keyword evidence="3" id="KW-0804">Transcription</keyword>
<dbReference type="GO" id="GO:0016301">
    <property type="term" value="F:kinase activity"/>
    <property type="evidence" value="ECO:0007669"/>
    <property type="project" value="UniProtKB-KW"/>
</dbReference>
<keyword evidence="6" id="KW-0808">Transferase</keyword>
<dbReference type="SUPFAM" id="SSF52172">
    <property type="entry name" value="CheY-like"/>
    <property type="match status" value="1"/>
</dbReference>
<dbReference type="InterPro" id="IPR011006">
    <property type="entry name" value="CheY-like_superfamily"/>
</dbReference>
<organism evidence="6 7">
    <name type="scientific">Maritalea myrionectae</name>
    <dbReference type="NCBI Taxonomy" id="454601"/>
    <lineage>
        <taxon>Bacteria</taxon>
        <taxon>Pseudomonadati</taxon>
        <taxon>Pseudomonadota</taxon>
        <taxon>Alphaproteobacteria</taxon>
        <taxon>Hyphomicrobiales</taxon>
        <taxon>Devosiaceae</taxon>
        <taxon>Maritalea</taxon>
    </lineage>
</organism>
<dbReference type="PROSITE" id="PS50110">
    <property type="entry name" value="RESPONSE_REGULATORY"/>
    <property type="match status" value="1"/>
</dbReference>